<feature type="transmembrane region" description="Helical" evidence="3">
    <location>
        <begin position="122"/>
        <end position="140"/>
    </location>
</feature>
<dbReference type="InterPro" id="IPR018247">
    <property type="entry name" value="EF_Hand_1_Ca_BS"/>
</dbReference>
<feature type="domain" description="EF-hand" evidence="4">
    <location>
        <begin position="222"/>
        <end position="257"/>
    </location>
</feature>
<dbReference type="PROSITE" id="PS00018">
    <property type="entry name" value="EF_HAND_1"/>
    <property type="match status" value="2"/>
</dbReference>
<gene>
    <name evidence="5" type="ORF">CTEN210_14208</name>
</gene>
<sequence length="319" mass="36205">MGFLVKSEKIQNSSGTPVKQSTKKTKGITSSRSLDGISRSKSADYAQTRYVGTDGSSGNAVVKMSLKQRIRNARKKGMKGDVYDMQYLVEEGPLSFRSFGFVGGFWMILSSLLDFAEHDEDAYARLVTFNLWVIGFITIMIEGRPFHMQIPFVYDIICLFFSFLKYVWGRGFLYFVAGIFQFFLLTKYNIISGVYFMLLGAFSIVFGYRASVRLASLRNSISNKDEIKFMFHSFDKDRDGYLNVEEFREMLISMDEGLDHNDFVAAMSAVDMDNNQMVSYEDLEAWWEGYNDSDLPPGAGLCSCGRKSSCDHNNAHLMA</sequence>
<dbReference type="Proteomes" id="UP001054902">
    <property type="component" value="Unassembled WGS sequence"/>
</dbReference>
<keyword evidence="6" id="KW-1185">Reference proteome</keyword>
<dbReference type="SMART" id="SM00054">
    <property type="entry name" value="EFh"/>
    <property type="match status" value="2"/>
</dbReference>
<feature type="transmembrane region" description="Helical" evidence="3">
    <location>
        <begin position="94"/>
        <end position="116"/>
    </location>
</feature>
<dbReference type="InterPro" id="IPR011992">
    <property type="entry name" value="EF-hand-dom_pair"/>
</dbReference>
<evidence type="ECO:0000313" key="5">
    <source>
        <dbReference type="EMBL" id="GFH57732.1"/>
    </source>
</evidence>
<comment type="caution">
    <text evidence="5">The sequence shown here is derived from an EMBL/GenBank/DDBJ whole genome shotgun (WGS) entry which is preliminary data.</text>
</comment>
<dbReference type="EMBL" id="BLLK01000058">
    <property type="protein sequence ID" value="GFH57732.1"/>
    <property type="molecule type" value="Genomic_DNA"/>
</dbReference>
<proteinExistence type="predicted"/>
<dbReference type="PROSITE" id="PS50222">
    <property type="entry name" value="EF_HAND_2"/>
    <property type="match status" value="1"/>
</dbReference>
<protein>
    <recommendedName>
        <fullName evidence="4">EF-hand domain-containing protein</fullName>
    </recommendedName>
</protein>
<dbReference type="GO" id="GO:0005509">
    <property type="term" value="F:calcium ion binding"/>
    <property type="evidence" value="ECO:0007669"/>
    <property type="project" value="InterPro"/>
</dbReference>
<keyword evidence="3" id="KW-0472">Membrane</keyword>
<feature type="compositionally biased region" description="Polar residues" evidence="2">
    <location>
        <begin position="10"/>
        <end position="20"/>
    </location>
</feature>
<reference evidence="5 6" key="1">
    <citation type="journal article" date="2021" name="Sci. Rep.">
        <title>The genome of the diatom Chaetoceros tenuissimus carries an ancient integrated fragment of an extant virus.</title>
        <authorList>
            <person name="Hongo Y."/>
            <person name="Kimura K."/>
            <person name="Takaki Y."/>
            <person name="Yoshida Y."/>
            <person name="Baba S."/>
            <person name="Kobayashi G."/>
            <person name="Nagasaki K."/>
            <person name="Hano T."/>
            <person name="Tomaru Y."/>
        </authorList>
    </citation>
    <scope>NUCLEOTIDE SEQUENCE [LARGE SCALE GENOMIC DNA]</scope>
    <source>
        <strain evidence="5 6">NIES-3715</strain>
    </source>
</reference>
<evidence type="ECO:0000313" key="6">
    <source>
        <dbReference type="Proteomes" id="UP001054902"/>
    </source>
</evidence>
<evidence type="ECO:0000256" key="1">
    <source>
        <dbReference type="ARBA" id="ARBA00022837"/>
    </source>
</evidence>
<name>A0AAD3D4G9_9STRA</name>
<keyword evidence="3" id="KW-1133">Transmembrane helix</keyword>
<dbReference type="SUPFAM" id="SSF47473">
    <property type="entry name" value="EF-hand"/>
    <property type="match status" value="1"/>
</dbReference>
<keyword evidence="1" id="KW-0106">Calcium</keyword>
<evidence type="ECO:0000256" key="3">
    <source>
        <dbReference type="SAM" id="Phobius"/>
    </source>
</evidence>
<accession>A0AAD3D4G9</accession>
<organism evidence="5 6">
    <name type="scientific">Chaetoceros tenuissimus</name>
    <dbReference type="NCBI Taxonomy" id="426638"/>
    <lineage>
        <taxon>Eukaryota</taxon>
        <taxon>Sar</taxon>
        <taxon>Stramenopiles</taxon>
        <taxon>Ochrophyta</taxon>
        <taxon>Bacillariophyta</taxon>
        <taxon>Coscinodiscophyceae</taxon>
        <taxon>Chaetocerotophycidae</taxon>
        <taxon>Chaetocerotales</taxon>
        <taxon>Chaetocerotaceae</taxon>
        <taxon>Chaetoceros</taxon>
    </lineage>
</organism>
<feature type="transmembrane region" description="Helical" evidence="3">
    <location>
        <begin position="188"/>
        <end position="208"/>
    </location>
</feature>
<dbReference type="AlphaFoldDB" id="A0AAD3D4G9"/>
<dbReference type="Pfam" id="PF13499">
    <property type="entry name" value="EF-hand_7"/>
    <property type="match status" value="1"/>
</dbReference>
<keyword evidence="3" id="KW-0812">Transmembrane</keyword>
<dbReference type="CDD" id="cd00051">
    <property type="entry name" value="EFh"/>
    <property type="match status" value="1"/>
</dbReference>
<evidence type="ECO:0000259" key="4">
    <source>
        <dbReference type="PROSITE" id="PS50222"/>
    </source>
</evidence>
<dbReference type="InterPro" id="IPR002048">
    <property type="entry name" value="EF_hand_dom"/>
</dbReference>
<dbReference type="Gene3D" id="1.10.238.10">
    <property type="entry name" value="EF-hand"/>
    <property type="match status" value="1"/>
</dbReference>
<evidence type="ECO:0000256" key="2">
    <source>
        <dbReference type="SAM" id="MobiDB-lite"/>
    </source>
</evidence>
<feature type="region of interest" description="Disordered" evidence="2">
    <location>
        <begin position="1"/>
        <end position="35"/>
    </location>
</feature>